<protein>
    <submittedName>
        <fullName evidence="1">Uncharacterized protein</fullName>
    </submittedName>
</protein>
<organism evidence="1 2">
    <name type="scientific">Tupaia chinensis</name>
    <name type="common">Chinese tree shrew</name>
    <name type="synonym">Tupaia belangeri chinensis</name>
    <dbReference type="NCBI Taxonomy" id="246437"/>
    <lineage>
        <taxon>Eukaryota</taxon>
        <taxon>Metazoa</taxon>
        <taxon>Chordata</taxon>
        <taxon>Craniata</taxon>
        <taxon>Vertebrata</taxon>
        <taxon>Euteleostomi</taxon>
        <taxon>Mammalia</taxon>
        <taxon>Eutheria</taxon>
        <taxon>Euarchontoglires</taxon>
        <taxon>Scandentia</taxon>
        <taxon>Tupaiidae</taxon>
        <taxon>Tupaia</taxon>
    </lineage>
</organism>
<evidence type="ECO:0000313" key="1">
    <source>
        <dbReference type="EMBL" id="ELW66998.1"/>
    </source>
</evidence>
<dbReference type="EMBL" id="KB320633">
    <property type="protein sequence ID" value="ELW66998.1"/>
    <property type="molecule type" value="Genomic_DNA"/>
</dbReference>
<reference evidence="2" key="1">
    <citation type="submission" date="2012-07" db="EMBL/GenBank/DDBJ databases">
        <title>Genome of the Chinese tree shrew, a rising model animal genetically related to primates.</title>
        <authorList>
            <person name="Zhang G."/>
            <person name="Fan Y."/>
            <person name="Yao Y."/>
            <person name="Huang Z."/>
        </authorList>
    </citation>
    <scope>NUCLEOTIDE SEQUENCE [LARGE SCALE GENOMIC DNA]</scope>
</reference>
<accession>L9KWE6</accession>
<proteinExistence type="predicted"/>
<dbReference type="AlphaFoldDB" id="L9KWE6"/>
<keyword evidence="2" id="KW-1185">Reference proteome</keyword>
<evidence type="ECO:0000313" key="2">
    <source>
        <dbReference type="Proteomes" id="UP000011518"/>
    </source>
</evidence>
<reference evidence="2" key="2">
    <citation type="journal article" date="2013" name="Nat. Commun.">
        <title>Genome of the Chinese tree shrew.</title>
        <authorList>
            <person name="Fan Y."/>
            <person name="Huang Z.Y."/>
            <person name="Cao C.C."/>
            <person name="Chen C.S."/>
            <person name="Chen Y.X."/>
            <person name="Fan D.D."/>
            <person name="He J."/>
            <person name="Hou H.L."/>
            <person name="Hu L."/>
            <person name="Hu X.T."/>
            <person name="Jiang X.T."/>
            <person name="Lai R."/>
            <person name="Lang Y.S."/>
            <person name="Liang B."/>
            <person name="Liao S.G."/>
            <person name="Mu D."/>
            <person name="Ma Y.Y."/>
            <person name="Niu Y.Y."/>
            <person name="Sun X.Q."/>
            <person name="Xia J.Q."/>
            <person name="Xiao J."/>
            <person name="Xiong Z.Q."/>
            <person name="Xu L."/>
            <person name="Yang L."/>
            <person name="Zhang Y."/>
            <person name="Zhao W."/>
            <person name="Zhao X.D."/>
            <person name="Zheng Y.T."/>
            <person name="Zhou J.M."/>
            <person name="Zhu Y.B."/>
            <person name="Zhang G.J."/>
            <person name="Wang J."/>
            <person name="Yao Y.G."/>
        </authorList>
    </citation>
    <scope>NUCLEOTIDE SEQUENCE [LARGE SCALE GENOMIC DNA]</scope>
</reference>
<sequence>MCRSHSNAAAVAAAAKHSQRLLSSREAAVHTVILKACLLPPPLHVGSHPRACARPCWGEVRRTHLRLGPALPQGLFSRPLPVPAVCSPSRHLLGLSLAVRHPFTHVTAR</sequence>
<dbReference type="InParanoid" id="L9KWE6"/>
<name>L9KWE6_TUPCH</name>
<dbReference type="Proteomes" id="UP000011518">
    <property type="component" value="Unassembled WGS sequence"/>
</dbReference>
<gene>
    <name evidence="1" type="ORF">TREES_T100020456</name>
</gene>